<protein>
    <recommendedName>
        <fullName evidence="3">Glycosyltransferase</fullName>
    </recommendedName>
</protein>
<sequence>MSAVAEFSPDIVMLEQPFMWPLIEEMLRDRVIGNALVIYSSQNNECALKKGVYEGIFNEADAELNLSRVAEIESGIAKRADLSLAVTEEDVEYLKSMAPETDVLLYRNGHQGIDDAPAKSRWQQKFKDYERNWVFVGSWHPPNIDGLHALIEGGVNDLPSGRLKVWVFGNAGPGLMATYNLKESDLPNFSIQGLAETDEINSAITAATGVVLPVWGGGGSNLKTAQALLSGKTVVGSKYAFRGFENYMGEPGVFLFDSPAELVGGMDSVRANESFYGRPNAERDLKWENLLSDLPGKIEGYFLKKALRGN</sequence>
<evidence type="ECO:0008006" key="3">
    <source>
        <dbReference type="Google" id="ProtNLM"/>
    </source>
</evidence>
<comment type="caution">
    <text evidence="1">The sequence shown here is derived from an EMBL/GenBank/DDBJ whole genome shotgun (WGS) entry which is preliminary data.</text>
</comment>
<gene>
    <name evidence="1" type="ORF">BZL54_27760</name>
</gene>
<accession>A0A2A4F9L1</accession>
<dbReference type="Proteomes" id="UP000217994">
    <property type="component" value="Unassembled WGS sequence"/>
</dbReference>
<evidence type="ECO:0000313" key="1">
    <source>
        <dbReference type="EMBL" id="PCE29039.1"/>
    </source>
</evidence>
<evidence type="ECO:0000313" key="2">
    <source>
        <dbReference type="Proteomes" id="UP000217994"/>
    </source>
</evidence>
<dbReference type="EMBL" id="MTZU01000087">
    <property type="protein sequence ID" value="PCE29039.1"/>
    <property type="molecule type" value="Genomic_DNA"/>
</dbReference>
<proteinExistence type="predicted"/>
<organism evidence="1 2">
    <name type="scientific">Burkholderia ubonensis subsp. mesacidophila</name>
    <dbReference type="NCBI Taxonomy" id="265293"/>
    <lineage>
        <taxon>Bacteria</taxon>
        <taxon>Pseudomonadati</taxon>
        <taxon>Pseudomonadota</taxon>
        <taxon>Betaproteobacteria</taxon>
        <taxon>Burkholderiales</taxon>
        <taxon>Burkholderiaceae</taxon>
        <taxon>Burkholderia</taxon>
        <taxon>Burkholderia cepacia complex</taxon>
    </lineage>
</organism>
<dbReference type="AlphaFoldDB" id="A0A2A4F9L1"/>
<name>A0A2A4F9L1_9BURK</name>
<reference evidence="1 2" key="1">
    <citation type="submission" date="2017-01" db="EMBL/GenBank/DDBJ databases">
        <title>Whole-Genome Shotgun Sequencing of Two beta-Proteobacterial Species in Search of the Bulgecin Biosynthetic Cluster.</title>
        <authorList>
            <person name="Horsman M.E."/>
            <person name="Marous D.R."/>
            <person name="Li R."/>
            <person name="Oliver R.A."/>
            <person name="Byun B."/>
            <person name="Emrich S.J."/>
            <person name="Boggess B."/>
            <person name="Townsend C.A."/>
            <person name="Mobashery S."/>
        </authorList>
    </citation>
    <scope>NUCLEOTIDE SEQUENCE [LARGE SCALE GENOMIC DNA]</scope>
    <source>
        <strain evidence="1 2">ATCC 31433</strain>
    </source>
</reference>